<comment type="catalytic activity">
    <reaction evidence="9">
        <text>L-seryl-[protein] + ATP = O-phospho-L-seryl-[protein] + ADP + H(+)</text>
        <dbReference type="Rhea" id="RHEA:17989"/>
        <dbReference type="Rhea" id="RHEA-COMP:9863"/>
        <dbReference type="Rhea" id="RHEA-COMP:11604"/>
        <dbReference type="ChEBI" id="CHEBI:15378"/>
        <dbReference type="ChEBI" id="CHEBI:29999"/>
        <dbReference type="ChEBI" id="CHEBI:30616"/>
        <dbReference type="ChEBI" id="CHEBI:83421"/>
        <dbReference type="ChEBI" id="CHEBI:456216"/>
        <dbReference type="EC" id="2.7.11.1"/>
    </reaction>
</comment>
<dbReference type="PROSITE" id="PS50011">
    <property type="entry name" value="PROTEIN_KINASE_DOM"/>
    <property type="match status" value="1"/>
</dbReference>
<name>A0AB32U1L5_DANRE</name>
<dbReference type="Gene3D" id="3.30.200.20">
    <property type="entry name" value="Phosphorylase Kinase, domain 1"/>
    <property type="match status" value="1"/>
</dbReference>
<accession>A0AB32U1L5</accession>
<dbReference type="InterPro" id="IPR051138">
    <property type="entry name" value="PIM_Ser/Thr_kinase"/>
</dbReference>
<dbReference type="EC" id="2.7.11.1" evidence="2"/>
<keyword evidence="3" id="KW-0723">Serine/threonine-protein kinase</keyword>
<dbReference type="PANTHER" id="PTHR22984">
    <property type="entry name" value="SERINE/THREONINE-PROTEIN KINASE PIM"/>
    <property type="match status" value="1"/>
</dbReference>
<dbReference type="Proteomes" id="UP000000437">
    <property type="component" value="Chromosome 8"/>
</dbReference>
<feature type="domain" description="Protein kinase" evidence="12">
    <location>
        <begin position="301"/>
        <end position="557"/>
    </location>
</feature>
<dbReference type="InterPro" id="IPR017441">
    <property type="entry name" value="Protein_kinase_ATP_BS"/>
</dbReference>
<feature type="compositionally biased region" description="Polar residues" evidence="11">
    <location>
        <begin position="149"/>
        <end position="164"/>
    </location>
</feature>
<evidence type="ECO:0000256" key="11">
    <source>
        <dbReference type="SAM" id="MobiDB-lite"/>
    </source>
</evidence>
<reference evidence="14" key="1">
    <citation type="submission" date="2025-08" db="UniProtKB">
        <authorList>
            <consortium name="RefSeq"/>
        </authorList>
    </citation>
    <scope>IDENTIFICATION</scope>
    <source>
        <strain evidence="14">Tuebingen</strain>
        <tissue evidence="14">Fibroblasts and whole tissue</tissue>
    </source>
</reference>
<evidence type="ECO:0000259" key="12">
    <source>
        <dbReference type="PROSITE" id="PS50011"/>
    </source>
</evidence>
<evidence type="ECO:0000313" key="14">
    <source>
        <dbReference type="RefSeq" id="XP_068079153.1"/>
    </source>
</evidence>
<dbReference type="Gene3D" id="1.10.510.10">
    <property type="entry name" value="Transferase(Phosphotransferase) domain 1"/>
    <property type="match status" value="1"/>
</dbReference>
<evidence type="ECO:0000256" key="10">
    <source>
        <dbReference type="PROSITE-ProRule" id="PRU10141"/>
    </source>
</evidence>
<dbReference type="RefSeq" id="XP_068079153.1">
    <property type="nucleotide sequence ID" value="XM_068223052.2"/>
</dbReference>
<organism evidence="13 14">
    <name type="scientific">Danio rerio</name>
    <name type="common">Zebrafish</name>
    <name type="synonym">Brachydanio rerio</name>
    <dbReference type="NCBI Taxonomy" id="7955"/>
    <lineage>
        <taxon>Eukaryota</taxon>
        <taxon>Metazoa</taxon>
        <taxon>Chordata</taxon>
        <taxon>Craniata</taxon>
        <taxon>Vertebrata</taxon>
        <taxon>Euteleostomi</taxon>
        <taxon>Actinopterygii</taxon>
        <taxon>Neopterygii</taxon>
        <taxon>Teleostei</taxon>
        <taxon>Ostariophysi</taxon>
        <taxon>Cypriniformes</taxon>
        <taxon>Danionidae</taxon>
        <taxon>Danioninae</taxon>
        <taxon>Danio</taxon>
    </lineage>
</organism>
<dbReference type="SUPFAM" id="SSF56112">
    <property type="entry name" value="Protein kinase-like (PK-like)"/>
    <property type="match status" value="1"/>
</dbReference>
<keyword evidence="6" id="KW-0418">Kinase</keyword>
<keyword evidence="7 10" id="KW-0067">ATP-binding</keyword>
<evidence type="ECO:0000256" key="6">
    <source>
        <dbReference type="ARBA" id="ARBA00022777"/>
    </source>
</evidence>
<feature type="binding site" evidence="10">
    <location>
        <position position="334"/>
    </location>
    <ligand>
        <name>ATP</name>
        <dbReference type="ChEBI" id="CHEBI:30616"/>
    </ligand>
</feature>
<sequence length="582" mass="65948">MRFNRLIVVLNNQFTVENDSIGFRKKSESMGVGKKLKKFCNWVFSRKTQQNPHTIEGDLEHQRCSDGEAGPSNVAFISHIHTGAGVSPSPATQKAEKKLKRFRKWFSRKFKKTKTKQSQPSSPQTQRSPDGKAACVSPRPVQDERVNNRCVSIQTPVKTPSTETEQPDDNECWDCPVSSLTTAGNSDYDCSSVQSWHSCASSLDPAENGESDRASLFSWHSCASSPGTAEKSESDRASVHSRHSCASSLTADNHNEEEASSEDSSVSEESTSSSSNEVFWKTEEERILNWEGKTGNIFQEYKVCYLLGSGSNGAVYYGIRLSDYRKVAIKYVKKTTTMSRIKIEALQQTVPQEVGLMYLMSRGPNVPQIIQLLDWYETPDKYILVLECPKSCMDMHQFVMRHGNKISEAKARLVMHQVVTAARICCERGVYHSSIKLENLLINPHTFQVKLIDFGTGRPMKNTGYSTYWGSKACVPPEFYRHGRKFYAKHAIAYSLGVLLFKMLCGRFPKEELNKIVKRTWQPEELSNESIDLICSCLQSDPDKRMPFDEILLHKWFQVLILKPSGKKKQLSGLKRFRLKLR</sequence>
<gene>
    <name evidence="14" type="primary">LOC108191007</name>
</gene>
<feature type="region of interest" description="Disordered" evidence="11">
    <location>
        <begin position="110"/>
        <end position="171"/>
    </location>
</feature>
<dbReference type="GeneID" id="108191007"/>
<dbReference type="Pfam" id="PF00069">
    <property type="entry name" value="Pkinase"/>
    <property type="match status" value="1"/>
</dbReference>
<dbReference type="PANTHER" id="PTHR22984:SF11">
    <property type="entry name" value="AURORA KINASE-RELATED"/>
    <property type="match status" value="1"/>
</dbReference>
<evidence type="ECO:0000256" key="9">
    <source>
        <dbReference type="ARBA" id="ARBA00048679"/>
    </source>
</evidence>
<dbReference type="FunFam" id="3.30.200.20:FF:000853">
    <property type="entry name" value="Pim proto-oncogene, serine/threonine kinase,-related 185"/>
    <property type="match status" value="1"/>
</dbReference>
<dbReference type="InterPro" id="IPR011009">
    <property type="entry name" value="Kinase-like_dom_sf"/>
</dbReference>
<feature type="compositionally biased region" description="Low complexity" evidence="11">
    <location>
        <begin position="116"/>
        <end position="128"/>
    </location>
</feature>
<evidence type="ECO:0000256" key="7">
    <source>
        <dbReference type="ARBA" id="ARBA00022840"/>
    </source>
</evidence>
<comment type="similarity">
    <text evidence="1">Belongs to the protein kinase superfamily. CAMK Ser/Thr protein kinase family. PIM subfamily.</text>
</comment>
<dbReference type="AlphaFoldDB" id="A0AB32U1L5"/>
<dbReference type="GO" id="GO:0004674">
    <property type="term" value="F:protein serine/threonine kinase activity"/>
    <property type="evidence" value="ECO:0007669"/>
    <property type="project" value="UniProtKB-KW"/>
</dbReference>
<evidence type="ECO:0000256" key="2">
    <source>
        <dbReference type="ARBA" id="ARBA00012513"/>
    </source>
</evidence>
<proteinExistence type="inferred from homology"/>
<keyword evidence="5 10" id="KW-0547">Nucleotide-binding</keyword>
<dbReference type="KEGG" id="dre:108191007"/>
<evidence type="ECO:0000256" key="1">
    <source>
        <dbReference type="ARBA" id="ARBA00005505"/>
    </source>
</evidence>
<dbReference type="InterPro" id="IPR000719">
    <property type="entry name" value="Prot_kinase_dom"/>
</dbReference>
<keyword evidence="4" id="KW-0808">Transferase</keyword>
<dbReference type="GO" id="GO:0005524">
    <property type="term" value="F:ATP binding"/>
    <property type="evidence" value="ECO:0007669"/>
    <property type="project" value="UniProtKB-UniRule"/>
</dbReference>
<evidence type="ECO:0000256" key="4">
    <source>
        <dbReference type="ARBA" id="ARBA00022679"/>
    </source>
</evidence>
<evidence type="ECO:0000256" key="8">
    <source>
        <dbReference type="ARBA" id="ARBA00047899"/>
    </source>
</evidence>
<evidence type="ECO:0000256" key="5">
    <source>
        <dbReference type="ARBA" id="ARBA00022741"/>
    </source>
</evidence>
<feature type="compositionally biased region" description="Low complexity" evidence="11">
    <location>
        <begin position="262"/>
        <end position="277"/>
    </location>
</feature>
<dbReference type="FunFam" id="1.10.510.10:FF:000392">
    <property type="entry name" value="Pim proto-oncogene, serine/threonine kinase,-related 152"/>
    <property type="match status" value="1"/>
</dbReference>
<evidence type="ECO:0000256" key="3">
    <source>
        <dbReference type="ARBA" id="ARBA00022527"/>
    </source>
</evidence>
<evidence type="ECO:0000313" key="13">
    <source>
        <dbReference type="Proteomes" id="UP000000437"/>
    </source>
</evidence>
<comment type="catalytic activity">
    <reaction evidence="8">
        <text>L-threonyl-[protein] + ATP = O-phospho-L-threonyl-[protein] + ADP + H(+)</text>
        <dbReference type="Rhea" id="RHEA:46608"/>
        <dbReference type="Rhea" id="RHEA-COMP:11060"/>
        <dbReference type="Rhea" id="RHEA-COMP:11605"/>
        <dbReference type="ChEBI" id="CHEBI:15378"/>
        <dbReference type="ChEBI" id="CHEBI:30013"/>
        <dbReference type="ChEBI" id="CHEBI:30616"/>
        <dbReference type="ChEBI" id="CHEBI:61977"/>
        <dbReference type="ChEBI" id="CHEBI:456216"/>
        <dbReference type="EC" id="2.7.11.1"/>
    </reaction>
</comment>
<dbReference type="PROSITE" id="PS00107">
    <property type="entry name" value="PROTEIN_KINASE_ATP"/>
    <property type="match status" value="1"/>
</dbReference>
<protein>
    <recommendedName>
        <fullName evidence="2">non-specific serine/threonine protein kinase</fullName>
        <ecNumber evidence="2">2.7.11.1</ecNumber>
    </recommendedName>
</protein>
<feature type="region of interest" description="Disordered" evidence="11">
    <location>
        <begin position="228"/>
        <end position="278"/>
    </location>
</feature>
<keyword evidence="13" id="KW-1185">Reference proteome</keyword>